<sequence length="91" mass="9870">METARLISYGFLLGTAGVSILSSKDANCLYTHLTAAVKRGGDSVKKTWTTLKENCEDINVDADDINQKRAQKAREQEIADAKALLAQQDAA</sequence>
<dbReference type="EMBL" id="JALBUS010000003">
    <property type="protein sequence ID" value="MDX8416710.1"/>
    <property type="molecule type" value="Genomic_DNA"/>
</dbReference>
<reference evidence="1 2" key="1">
    <citation type="submission" date="2022-03" db="EMBL/GenBank/DDBJ databases">
        <title>Novel taxa within the pig intestine.</title>
        <authorList>
            <person name="Wylensek D."/>
            <person name="Bishof K."/>
            <person name="Afrizal A."/>
            <person name="Clavel T."/>
        </authorList>
    </citation>
    <scope>NUCLEOTIDE SEQUENCE [LARGE SCALE GENOMIC DNA]</scope>
    <source>
        <strain evidence="1 2">Cla-KB-P134</strain>
    </source>
</reference>
<dbReference type="Pfam" id="PF19605">
    <property type="entry name" value="DUF6110"/>
    <property type="match status" value="1"/>
</dbReference>
<name>A0ABU4WMD8_9FIRM</name>
<comment type="caution">
    <text evidence="1">The sequence shown here is derived from an EMBL/GenBank/DDBJ whole genome shotgun (WGS) entry which is preliminary data.</text>
</comment>
<protein>
    <submittedName>
        <fullName evidence="1">DUF6110 family protein</fullName>
    </submittedName>
</protein>
<dbReference type="Proteomes" id="UP001285244">
    <property type="component" value="Unassembled WGS sequence"/>
</dbReference>
<organism evidence="1 2">
    <name type="scientific">Absicoccus intestinalis</name>
    <dbReference type="NCBI Taxonomy" id="2926319"/>
    <lineage>
        <taxon>Bacteria</taxon>
        <taxon>Bacillati</taxon>
        <taxon>Bacillota</taxon>
        <taxon>Erysipelotrichia</taxon>
        <taxon>Erysipelotrichales</taxon>
        <taxon>Erysipelotrichaceae</taxon>
        <taxon>Absicoccus</taxon>
    </lineage>
</organism>
<accession>A0ABU4WMD8</accession>
<evidence type="ECO:0000313" key="2">
    <source>
        <dbReference type="Proteomes" id="UP001285244"/>
    </source>
</evidence>
<dbReference type="RefSeq" id="WP_320325042.1">
    <property type="nucleotide sequence ID" value="NZ_JALBUS010000003.1"/>
</dbReference>
<evidence type="ECO:0000313" key="1">
    <source>
        <dbReference type="EMBL" id="MDX8416710.1"/>
    </source>
</evidence>
<proteinExistence type="predicted"/>
<dbReference type="InterPro" id="IPR046092">
    <property type="entry name" value="DUF6110"/>
</dbReference>
<gene>
    <name evidence="1" type="ORF">MOZ64_02475</name>
</gene>
<keyword evidence="2" id="KW-1185">Reference proteome</keyword>